<sequence length="210" mass="24630">MAPNVSLQRRKRQPDAKRDIENLRKEFLMQEKQQKKQQEKEQKKQQEKERKKQQNKERSALLAKERCKRYYENKKQKKMAAEAVAANLQLNGGASTSTVDTFPEVRDCLCVSHYGEKMDERAVLFLKIRDGYSFTDELVSKIREAIARELTIRHVPDVILETKDIPYNINGKKMEIIVKKIINNKPYNAETVKNPESLKYFQNVPELNGF</sequence>
<proteinExistence type="predicted"/>
<comment type="caution">
    <text evidence="2">The sequence shown here is derived from an EMBL/GenBank/DDBJ whole genome shotgun (WGS) entry which is preliminary data.</text>
</comment>
<dbReference type="InterPro" id="IPR045851">
    <property type="entry name" value="AMP-bd_C_sf"/>
</dbReference>
<evidence type="ECO:0000256" key="1">
    <source>
        <dbReference type="SAM" id="MobiDB-lite"/>
    </source>
</evidence>
<organism evidence="2 3">
    <name type="scientific">Araneus ventricosus</name>
    <name type="common">Orbweaver spider</name>
    <name type="synonym">Epeira ventricosa</name>
    <dbReference type="NCBI Taxonomy" id="182803"/>
    <lineage>
        <taxon>Eukaryota</taxon>
        <taxon>Metazoa</taxon>
        <taxon>Ecdysozoa</taxon>
        <taxon>Arthropoda</taxon>
        <taxon>Chelicerata</taxon>
        <taxon>Arachnida</taxon>
        <taxon>Araneae</taxon>
        <taxon>Araneomorphae</taxon>
        <taxon>Entelegynae</taxon>
        <taxon>Araneoidea</taxon>
        <taxon>Araneidae</taxon>
        <taxon>Araneus</taxon>
    </lineage>
</organism>
<dbReference type="EMBL" id="BGPR01001123">
    <property type="protein sequence ID" value="GBM46094.1"/>
    <property type="molecule type" value="Genomic_DNA"/>
</dbReference>
<reference evidence="2 3" key="1">
    <citation type="journal article" date="2019" name="Sci. Rep.">
        <title>Orb-weaving spider Araneus ventricosus genome elucidates the spidroin gene catalogue.</title>
        <authorList>
            <person name="Kono N."/>
            <person name="Nakamura H."/>
            <person name="Ohtoshi R."/>
            <person name="Moran D.A.P."/>
            <person name="Shinohara A."/>
            <person name="Yoshida Y."/>
            <person name="Fujiwara M."/>
            <person name="Mori M."/>
            <person name="Tomita M."/>
            <person name="Arakawa K."/>
        </authorList>
    </citation>
    <scope>NUCLEOTIDE SEQUENCE [LARGE SCALE GENOMIC DNA]</scope>
</reference>
<keyword evidence="3" id="KW-1185">Reference proteome</keyword>
<dbReference type="Gene3D" id="3.30.300.30">
    <property type="match status" value="1"/>
</dbReference>
<evidence type="ECO:0000313" key="2">
    <source>
        <dbReference type="EMBL" id="GBM46094.1"/>
    </source>
</evidence>
<dbReference type="SUPFAM" id="SSF56801">
    <property type="entry name" value="Acetyl-CoA synthetase-like"/>
    <property type="match status" value="1"/>
</dbReference>
<dbReference type="PANTHER" id="PTHR42921:SF1">
    <property type="entry name" value="ACETOACETYL-COA SYNTHETASE"/>
    <property type="match status" value="1"/>
</dbReference>
<gene>
    <name evidence="2" type="primary">AACS_13</name>
    <name evidence="2" type="ORF">AVEN_236113_1</name>
</gene>
<evidence type="ECO:0000313" key="3">
    <source>
        <dbReference type="Proteomes" id="UP000499080"/>
    </source>
</evidence>
<dbReference type="GO" id="GO:0030729">
    <property type="term" value="F:acetoacetate-CoA ligase activity"/>
    <property type="evidence" value="ECO:0007669"/>
    <property type="project" value="TreeGrafter"/>
</dbReference>
<feature type="region of interest" description="Disordered" evidence="1">
    <location>
        <begin position="1"/>
        <end position="59"/>
    </location>
</feature>
<dbReference type="PANTHER" id="PTHR42921">
    <property type="entry name" value="ACETOACETYL-COA SYNTHETASE"/>
    <property type="match status" value="1"/>
</dbReference>
<dbReference type="AlphaFoldDB" id="A0A4Y2G2J1"/>
<name>A0A4Y2G2J1_ARAVE</name>
<protein>
    <submittedName>
        <fullName evidence="2">Acetoacetyl-CoA synthetase</fullName>
    </submittedName>
</protein>
<dbReference type="Proteomes" id="UP000499080">
    <property type="component" value="Unassembled WGS sequence"/>
</dbReference>
<dbReference type="OrthoDB" id="6434877at2759"/>
<feature type="compositionally biased region" description="Basic and acidic residues" evidence="1">
    <location>
        <begin position="13"/>
        <end position="59"/>
    </location>
</feature>
<accession>A0A4Y2G2J1</accession>